<dbReference type="PANTHER" id="PTHR24135">
    <property type="entry name" value="SH3 AND MULTIPLE ANKYRIN REPEAT DOMAINS PROTEIN"/>
    <property type="match status" value="1"/>
</dbReference>
<dbReference type="PROSITE" id="PS50297">
    <property type="entry name" value="ANK_REP_REGION"/>
    <property type="match status" value="1"/>
</dbReference>
<keyword evidence="4" id="KW-1185">Reference proteome</keyword>
<reference evidence="3 4" key="1">
    <citation type="submission" date="2021-06" db="EMBL/GenBank/DDBJ databases">
        <authorList>
            <person name="Palmer J.M."/>
        </authorList>
    </citation>
    <scope>NUCLEOTIDE SEQUENCE [LARGE SCALE GENOMIC DNA]</scope>
    <source>
        <strain evidence="4">if_2019</strain>
        <tissue evidence="3">Muscle</tissue>
    </source>
</reference>
<proteinExistence type="predicted"/>
<feature type="repeat" description="ANK" evidence="1">
    <location>
        <begin position="71"/>
        <end position="103"/>
    </location>
</feature>
<keyword evidence="1" id="KW-0040">ANK repeat</keyword>
<dbReference type="InterPro" id="IPR002110">
    <property type="entry name" value="Ankyrin_rpt"/>
</dbReference>
<feature type="chain" id="PRO_5046042532" evidence="2">
    <location>
        <begin position="34"/>
        <end position="150"/>
    </location>
</feature>
<dbReference type="Proteomes" id="UP001482620">
    <property type="component" value="Unassembled WGS sequence"/>
</dbReference>
<protein>
    <submittedName>
        <fullName evidence="3">Uncharacterized protein</fullName>
    </submittedName>
</protein>
<evidence type="ECO:0000313" key="4">
    <source>
        <dbReference type="Proteomes" id="UP001482620"/>
    </source>
</evidence>
<dbReference type="SMART" id="SM00248">
    <property type="entry name" value="ANK"/>
    <property type="match status" value="3"/>
</dbReference>
<dbReference type="InterPro" id="IPR051569">
    <property type="entry name" value="SHANK"/>
</dbReference>
<evidence type="ECO:0000256" key="1">
    <source>
        <dbReference type="PROSITE-ProRule" id="PRU00023"/>
    </source>
</evidence>
<comment type="caution">
    <text evidence="3">The sequence shown here is derived from an EMBL/GenBank/DDBJ whole genome shotgun (WGS) entry which is preliminary data.</text>
</comment>
<name>A0ABV0T8E1_9TELE</name>
<dbReference type="PROSITE" id="PS50088">
    <property type="entry name" value="ANK_REPEAT"/>
    <property type="match status" value="1"/>
</dbReference>
<dbReference type="PANTHER" id="PTHR24135:SF3">
    <property type="entry name" value="SH3 AND MULTIPLE ANKYRIN REPEAT DOMAINS PROTEIN 1"/>
    <property type="match status" value="1"/>
</dbReference>
<dbReference type="EMBL" id="JAHRIQ010024639">
    <property type="protein sequence ID" value="MEQ2229173.1"/>
    <property type="molecule type" value="Genomic_DNA"/>
</dbReference>
<evidence type="ECO:0000313" key="3">
    <source>
        <dbReference type="EMBL" id="MEQ2229173.1"/>
    </source>
</evidence>
<dbReference type="SUPFAM" id="SSF48403">
    <property type="entry name" value="Ankyrin repeat"/>
    <property type="match status" value="1"/>
</dbReference>
<sequence>MCRCLCWVLFRFFLFNLSCFFLLFCLLVHSLSASHSPHCRHDNAQACQNGNSQHLEHLLFYGADSSSQNASGNTALHICALYNKESCARILLYRGASKDMKNNSGQTPFQVAVMSGHFELGEIIKNHRDTDKDSHVIIYLMILMNCSSHF</sequence>
<evidence type="ECO:0000256" key="2">
    <source>
        <dbReference type="SAM" id="SignalP"/>
    </source>
</evidence>
<dbReference type="Pfam" id="PF12796">
    <property type="entry name" value="Ank_2"/>
    <property type="match status" value="1"/>
</dbReference>
<accession>A0ABV0T8E1</accession>
<dbReference type="Gene3D" id="1.25.40.20">
    <property type="entry name" value="Ankyrin repeat-containing domain"/>
    <property type="match status" value="1"/>
</dbReference>
<organism evidence="3 4">
    <name type="scientific">Ilyodon furcidens</name>
    <name type="common">goldbreast splitfin</name>
    <dbReference type="NCBI Taxonomy" id="33524"/>
    <lineage>
        <taxon>Eukaryota</taxon>
        <taxon>Metazoa</taxon>
        <taxon>Chordata</taxon>
        <taxon>Craniata</taxon>
        <taxon>Vertebrata</taxon>
        <taxon>Euteleostomi</taxon>
        <taxon>Actinopterygii</taxon>
        <taxon>Neopterygii</taxon>
        <taxon>Teleostei</taxon>
        <taxon>Neoteleostei</taxon>
        <taxon>Acanthomorphata</taxon>
        <taxon>Ovalentaria</taxon>
        <taxon>Atherinomorphae</taxon>
        <taxon>Cyprinodontiformes</taxon>
        <taxon>Goodeidae</taxon>
        <taxon>Ilyodon</taxon>
    </lineage>
</organism>
<keyword evidence="2" id="KW-0732">Signal</keyword>
<feature type="signal peptide" evidence="2">
    <location>
        <begin position="1"/>
        <end position="33"/>
    </location>
</feature>
<dbReference type="InterPro" id="IPR036770">
    <property type="entry name" value="Ankyrin_rpt-contain_sf"/>
</dbReference>
<gene>
    <name evidence="3" type="ORF">ILYODFUR_016243</name>
</gene>